<dbReference type="InterPro" id="IPR016181">
    <property type="entry name" value="Acyl_CoA_acyltransferase"/>
</dbReference>
<dbReference type="RefSeq" id="WP_057819059.1">
    <property type="nucleotide sequence ID" value="NZ_AZEC01000004.1"/>
</dbReference>
<feature type="domain" description="N-acetyltransferase" evidence="3">
    <location>
        <begin position="5"/>
        <end position="143"/>
    </location>
</feature>
<evidence type="ECO:0000313" key="5">
    <source>
        <dbReference type="Proteomes" id="UP000051330"/>
    </source>
</evidence>
<organism evidence="4 5">
    <name type="scientific">Schleiferilactobacillus perolens DSM 12744</name>
    <dbReference type="NCBI Taxonomy" id="1423792"/>
    <lineage>
        <taxon>Bacteria</taxon>
        <taxon>Bacillati</taxon>
        <taxon>Bacillota</taxon>
        <taxon>Bacilli</taxon>
        <taxon>Lactobacillales</taxon>
        <taxon>Lactobacillaceae</taxon>
        <taxon>Schleiferilactobacillus</taxon>
    </lineage>
</organism>
<evidence type="ECO:0000313" key="4">
    <source>
        <dbReference type="EMBL" id="KRL13241.1"/>
    </source>
</evidence>
<accession>A0A0R1N0E4</accession>
<dbReference type="AlphaFoldDB" id="A0A0R1N0E4"/>
<gene>
    <name evidence="4" type="ORF">FD09_GL002067</name>
</gene>
<dbReference type="OrthoDB" id="9789605at2"/>
<keyword evidence="1" id="KW-0808">Transferase</keyword>
<evidence type="ECO:0000256" key="1">
    <source>
        <dbReference type="ARBA" id="ARBA00022679"/>
    </source>
</evidence>
<dbReference type="GO" id="GO:0016747">
    <property type="term" value="F:acyltransferase activity, transferring groups other than amino-acyl groups"/>
    <property type="evidence" value="ECO:0007669"/>
    <property type="project" value="InterPro"/>
</dbReference>
<dbReference type="SUPFAM" id="SSF55729">
    <property type="entry name" value="Acyl-CoA N-acyltransferases (Nat)"/>
    <property type="match status" value="1"/>
</dbReference>
<keyword evidence="5" id="KW-1185">Reference proteome</keyword>
<protein>
    <recommendedName>
        <fullName evidence="3">N-acetyltransferase domain-containing protein</fullName>
    </recommendedName>
</protein>
<proteinExistence type="predicted"/>
<dbReference type="PANTHER" id="PTHR43800:SF1">
    <property type="entry name" value="PEPTIDYL-LYSINE N-ACETYLTRANSFERASE YJAB"/>
    <property type="match status" value="1"/>
</dbReference>
<evidence type="ECO:0000256" key="2">
    <source>
        <dbReference type="ARBA" id="ARBA00023315"/>
    </source>
</evidence>
<dbReference type="PROSITE" id="PS51186">
    <property type="entry name" value="GNAT"/>
    <property type="match status" value="1"/>
</dbReference>
<keyword evidence="2" id="KW-0012">Acyltransferase</keyword>
<reference evidence="4 5" key="1">
    <citation type="journal article" date="2015" name="Genome Announc.">
        <title>Expanding the biotechnology potential of lactobacilli through comparative genomics of 213 strains and associated genera.</title>
        <authorList>
            <person name="Sun Z."/>
            <person name="Harris H.M."/>
            <person name="McCann A."/>
            <person name="Guo C."/>
            <person name="Argimon S."/>
            <person name="Zhang W."/>
            <person name="Yang X."/>
            <person name="Jeffery I.B."/>
            <person name="Cooney J.C."/>
            <person name="Kagawa T.F."/>
            <person name="Liu W."/>
            <person name="Song Y."/>
            <person name="Salvetti E."/>
            <person name="Wrobel A."/>
            <person name="Rasinkangas P."/>
            <person name="Parkhill J."/>
            <person name="Rea M.C."/>
            <person name="O'Sullivan O."/>
            <person name="Ritari J."/>
            <person name="Douillard F.P."/>
            <person name="Paul Ross R."/>
            <person name="Yang R."/>
            <person name="Briner A.E."/>
            <person name="Felis G.E."/>
            <person name="de Vos W.M."/>
            <person name="Barrangou R."/>
            <person name="Klaenhammer T.R."/>
            <person name="Caufield P.W."/>
            <person name="Cui Y."/>
            <person name="Zhang H."/>
            <person name="O'Toole P.W."/>
        </authorList>
    </citation>
    <scope>NUCLEOTIDE SEQUENCE [LARGE SCALE GENOMIC DNA]</scope>
    <source>
        <strain evidence="4 5">DSM 12744</strain>
    </source>
</reference>
<dbReference type="Proteomes" id="UP000051330">
    <property type="component" value="Unassembled WGS sequence"/>
</dbReference>
<comment type="caution">
    <text evidence="4">The sequence shown here is derived from an EMBL/GenBank/DDBJ whole genome shotgun (WGS) entry which is preliminary data.</text>
</comment>
<dbReference type="Gene3D" id="3.40.630.30">
    <property type="match status" value="1"/>
</dbReference>
<dbReference type="EMBL" id="AZEC01000004">
    <property type="protein sequence ID" value="KRL13241.1"/>
    <property type="molecule type" value="Genomic_DNA"/>
</dbReference>
<dbReference type="InterPro" id="IPR000182">
    <property type="entry name" value="GNAT_dom"/>
</dbReference>
<dbReference type="STRING" id="1423792.FD09_GL002067"/>
<sequence>MVQIQVLHRLTPAELKRLGQIWLAGNQEAHGFIPTEYWEKNQAALLAALPDAEVTVALDAAGQIIGFAGMQGDFLAGIFVARQARQQGVGTQLMHHLQQHHHRITLQVYVKNQAAARFYTALGFTTLAQGTDADTGEAEATMQWHQ</sequence>
<name>A0A0R1N0E4_9LACO</name>
<evidence type="ECO:0000259" key="3">
    <source>
        <dbReference type="PROSITE" id="PS51186"/>
    </source>
</evidence>
<dbReference type="PATRIC" id="fig|1423792.3.peg.2108"/>
<dbReference type="Pfam" id="PF13508">
    <property type="entry name" value="Acetyltransf_7"/>
    <property type="match status" value="1"/>
</dbReference>
<dbReference type="PANTHER" id="PTHR43800">
    <property type="entry name" value="PEPTIDYL-LYSINE N-ACETYLTRANSFERASE YJAB"/>
    <property type="match status" value="1"/>
</dbReference>